<dbReference type="Proteomes" id="UP000051202">
    <property type="component" value="Unassembled WGS sequence"/>
</dbReference>
<evidence type="ECO:0000313" key="1">
    <source>
        <dbReference type="EMBL" id="KRU21331.1"/>
    </source>
</evidence>
<dbReference type="STRING" id="554343.AS194_12610"/>
<gene>
    <name evidence="1" type="ORF">AS194_12610</name>
</gene>
<sequence>MIKSLCSWLDCVTRAFDYFIADKRHHDHRLSYCSNELIIYKFKKNYCRFAVDNMAGYIDFIKNRITTFLTLLELSMAFHRMLLKLDDCPEFHDVLVGFDVQSFYQALHTRANHLINSGAQLVVDFFYFRFC</sequence>
<protein>
    <submittedName>
        <fullName evidence="1">Uncharacterized protein</fullName>
    </submittedName>
</protein>
<reference evidence="1 2" key="1">
    <citation type="submission" date="2015-11" db="EMBL/GenBank/DDBJ databases">
        <title>Permanent draft genome of Psychrobacter piscatorii LQ58.</title>
        <authorList>
            <person name="Zhou M."/>
            <person name="Dong B."/>
            <person name="Liu Q."/>
        </authorList>
    </citation>
    <scope>NUCLEOTIDE SEQUENCE [LARGE SCALE GENOMIC DNA]</scope>
    <source>
        <strain evidence="1 2">LQ58</strain>
    </source>
</reference>
<dbReference type="EMBL" id="LNDJ01000127">
    <property type="protein sequence ID" value="KRU21331.1"/>
    <property type="molecule type" value="Genomic_DNA"/>
</dbReference>
<name>A0A0T6DNB4_9GAMM</name>
<comment type="caution">
    <text evidence="1">The sequence shown here is derived from an EMBL/GenBank/DDBJ whole genome shotgun (WGS) entry which is preliminary data.</text>
</comment>
<dbReference type="AlphaFoldDB" id="A0A0T6DNB4"/>
<organism evidence="1 2">
    <name type="scientific">Psychrobacter piscatorii</name>
    <dbReference type="NCBI Taxonomy" id="554343"/>
    <lineage>
        <taxon>Bacteria</taxon>
        <taxon>Pseudomonadati</taxon>
        <taxon>Pseudomonadota</taxon>
        <taxon>Gammaproteobacteria</taxon>
        <taxon>Moraxellales</taxon>
        <taxon>Moraxellaceae</taxon>
        <taxon>Psychrobacter</taxon>
    </lineage>
</organism>
<keyword evidence="2" id="KW-1185">Reference proteome</keyword>
<proteinExistence type="predicted"/>
<accession>A0A0T6DNB4</accession>
<evidence type="ECO:0000313" key="2">
    <source>
        <dbReference type="Proteomes" id="UP000051202"/>
    </source>
</evidence>